<dbReference type="PRINTS" id="PR00036">
    <property type="entry name" value="HTHLACI"/>
</dbReference>
<dbReference type="PANTHER" id="PTHR30146:SF148">
    <property type="entry name" value="HTH-TYPE TRANSCRIPTIONAL REPRESSOR PURR-RELATED"/>
    <property type="match status" value="1"/>
</dbReference>
<dbReference type="Proteomes" id="UP000548476">
    <property type="component" value="Unassembled WGS sequence"/>
</dbReference>
<dbReference type="PROSITE" id="PS50932">
    <property type="entry name" value="HTH_LACI_2"/>
    <property type="match status" value="1"/>
</dbReference>
<dbReference type="PROSITE" id="PS00356">
    <property type="entry name" value="HTH_LACI_1"/>
    <property type="match status" value="1"/>
</dbReference>
<dbReference type="Gene3D" id="1.10.260.40">
    <property type="entry name" value="lambda repressor-like DNA-binding domains"/>
    <property type="match status" value="1"/>
</dbReference>
<dbReference type="RefSeq" id="WP_184787695.1">
    <property type="nucleotide sequence ID" value="NZ_BONT01000067.1"/>
</dbReference>
<comment type="caution">
    <text evidence="6">The sequence shown here is derived from an EMBL/GenBank/DDBJ whole genome shotgun (WGS) entry which is preliminary data.</text>
</comment>
<dbReference type="SUPFAM" id="SSF53822">
    <property type="entry name" value="Periplasmic binding protein-like I"/>
    <property type="match status" value="1"/>
</dbReference>
<dbReference type="InterPro" id="IPR046335">
    <property type="entry name" value="LacI/GalR-like_sensor"/>
</dbReference>
<dbReference type="CDD" id="cd01392">
    <property type="entry name" value="HTH_LacI"/>
    <property type="match status" value="1"/>
</dbReference>
<dbReference type="Pfam" id="PF13377">
    <property type="entry name" value="Peripla_BP_3"/>
    <property type="match status" value="1"/>
</dbReference>
<dbReference type="CDD" id="cd06267">
    <property type="entry name" value="PBP1_LacI_sugar_binding-like"/>
    <property type="match status" value="1"/>
</dbReference>
<evidence type="ECO:0000256" key="2">
    <source>
        <dbReference type="ARBA" id="ARBA00023015"/>
    </source>
</evidence>
<keyword evidence="1" id="KW-0678">Repressor</keyword>
<evidence type="ECO:0000313" key="6">
    <source>
        <dbReference type="EMBL" id="MBB6034835.1"/>
    </source>
</evidence>
<sequence length="334" mass="35656">MATMADVAREAGVSVSTVSHIINGTRFVKEDTKERVLAAIRRTGYTHNTIARSLVTASTKTIGLAISAISNFYFADIVAAIDTAAREAGYTLLLADTHDDPEEELHVVQALHQRRVDGVLYAPSTGADGPALNYLAELGVPTVLVDRCAADSLDQIGSENRAATAALTGHLSALGHRRVGLIANLPDLRTTIERTEGYRDGLKEAGLSADPALVVNGRPGTAFADAAVTELLALPDPPTALVIGNNHLAIETMRALTKRGIRVPGDLALVTFDDFEWADLFHPRLTAMAQPIGDIGGQAVRLLLDRLGDPHRPPRTVRLEPTFMHRDSCGCPAN</sequence>
<reference evidence="6 7" key="1">
    <citation type="submission" date="2020-08" db="EMBL/GenBank/DDBJ databases">
        <title>Genomic Encyclopedia of Type Strains, Phase IV (KMG-IV): sequencing the most valuable type-strain genomes for metagenomic binning, comparative biology and taxonomic classification.</title>
        <authorList>
            <person name="Goeker M."/>
        </authorList>
    </citation>
    <scope>NUCLEOTIDE SEQUENCE [LARGE SCALE GENOMIC DNA]</scope>
    <source>
        <strain evidence="6 7">YIM 65646</strain>
    </source>
</reference>
<accession>A0A841FGP1</accession>
<dbReference type="GO" id="GO:0000976">
    <property type="term" value="F:transcription cis-regulatory region binding"/>
    <property type="evidence" value="ECO:0007669"/>
    <property type="project" value="TreeGrafter"/>
</dbReference>
<feature type="domain" description="HTH lacI-type" evidence="5">
    <location>
        <begin position="2"/>
        <end position="56"/>
    </location>
</feature>
<keyword evidence="4" id="KW-0804">Transcription</keyword>
<proteinExistence type="predicted"/>
<keyword evidence="2" id="KW-0805">Transcription regulation</keyword>
<evidence type="ECO:0000259" key="5">
    <source>
        <dbReference type="PROSITE" id="PS50932"/>
    </source>
</evidence>
<dbReference type="SMART" id="SM00354">
    <property type="entry name" value="HTH_LACI"/>
    <property type="match status" value="1"/>
</dbReference>
<dbReference type="PANTHER" id="PTHR30146">
    <property type="entry name" value="LACI-RELATED TRANSCRIPTIONAL REPRESSOR"/>
    <property type="match status" value="1"/>
</dbReference>
<name>A0A841FGP1_9ACTN</name>
<dbReference type="InterPro" id="IPR010982">
    <property type="entry name" value="Lambda_DNA-bd_dom_sf"/>
</dbReference>
<dbReference type="InterPro" id="IPR000843">
    <property type="entry name" value="HTH_LacI"/>
</dbReference>
<protein>
    <submittedName>
        <fullName evidence="6">LacI family transcriptional regulator</fullName>
    </submittedName>
</protein>
<dbReference type="AlphaFoldDB" id="A0A841FGP1"/>
<dbReference type="SUPFAM" id="SSF47413">
    <property type="entry name" value="lambda repressor-like DNA-binding domains"/>
    <property type="match status" value="1"/>
</dbReference>
<evidence type="ECO:0000256" key="1">
    <source>
        <dbReference type="ARBA" id="ARBA00022491"/>
    </source>
</evidence>
<keyword evidence="3" id="KW-0238">DNA-binding</keyword>
<dbReference type="Gene3D" id="3.40.50.2300">
    <property type="match status" value="2"/>
</dbReference>
<gene>
    <name evidence="6" type="ORF">HNR73_002689</name>
</gene>
<dbReference type="Pfam" id="PF00356">
    <property type="entry name" value="LacI"/>
    <property type="match status" value="1"/>
</dbReference>
<evidence type="ECO:0000256" key="3">
    <source>
        <dbReference type="ARBA" id="ARBA00023125"/>
    </source>
</evidence>
<dbReference type="InterPro" id="IPR028082">
    <property type="entry name" value="Peripla_BP_I"/>
</dbReference>
<dbReference type="EMBL" id="JACHGT010000005">
    <property type="protein sequence ID" value="MBB6034835.1"/>
    <property type="molecule type" value="Genomic_DNA"/>
</dbReference>
<keyword evidence="7" id="KW-1185">Reference proteome</keyword>
<evidence type="ECO:0000313" key="7">
    <source>
        <dbReference type="Proteomes" id="UP000548476"/>
    </source>
</evidence>
<evidence type="ECO:0000256" key="4">
    <source>
        <dbReference type="ARBA" id="ARBA00023163"/>
    </source>
</evidence>
<organism evidence="6 7">
    <name type="scientific">Phytomonospora endophytica</name>
    <dbReference type="NCBI Taxonomy" id="714109"/>
    <lineage>
        <taxon>Bacteria</taxon>
        <taxon>Bacillati</taxon>
        <taxon>Actinomycetota</taxon>
        <taxon>Actinomycetes</taxon>
        <taxon>Micromonosporales</taxon>
        <taxon>Micromonosporaceae</taxon>
        <taxon>Phytomonospora</taxon>
    </lineage>
</organism>
<dbReference type="GO" id="GO:0003700">
    <property type="term" value="F:DNA-binding transcription factor activity"/>
    <property type="evidence" value="ECO:0007669"/>
    <property type="project" value="TreeGrafter"/>
</dbReference>